<evidence type="ECO:0000313" key="1">
    <source>
        <dbReference type="EMBL" id="QOX62925.1"/>
    </source>
</evidence>
<dbReference type="EMBL" id="CP042469">
    <property type="protein sequence ID" value="QOX62925.1"/>
    <property type="molecule type" value="Genomic_DNA"/>
</dbReference>
<keyword evidence="2" id="KW-1185">Reference proteome</keyword>
<gene>
    <name evidence="1" type="ORF">FRZ06_06010</name>
</gene>
<evidence type="ECO:0000313" key="2">
    <source>
        <dbReference type="Proteomes" id="UP000594014"/>
    </source>
</evidence>
<accession>A0ACD1A9I0</accession>
<name>A0ACD1A9I0_9FIRM</name>
<organism evidence="1 2">
    <name type="scientific">Anoxybacterium hadale</name>
    <dbReference type="NCBI Taxonomy" id="3408580"/>
    <lineage>
        <taxon>Bacteria</taxon>
        <taxon>Bacillati</taxon>
        <taxon>Bacillota</taxon>
        <taxon>Clostridia</taxon>
        <taxon>Peptostreptococcales</taxon>
        <taxon>Anaerovoracaceae</taxon>
        <taxon>Anoxybacterium</taxon>
    </lineage>
</organism>
<proteinExistence type="predicted"/>
<sequence>MARLFIAYNEREYGFALARAISGIHKGFDVTILSCNSVLENDSILFSEQWDFLLTDCGLDSLFADRLQNQTIKKRSIVLTETIPEMISKQISKEDSGLWQVYKYAPVNEILNDLNFLFAYLTDKKIVNPYLKTSLIGVLGVSGGVGSSSIAIGLARELSRYHDKKILYLSFEELPATEMYVTFGCGCRKISDFLYYLFEKQDDEICSHLEGFTTKDDFGVGFFCPSRGRNDLRSLTKDDLAYLIKYLTDSCSYDYILIDFNHDISPETWELLTYCTRLILVHKDDPVSFQKQRKLEDYFRKGSAPISEDAMIHVRNFNDGGHPSNENVIVIDTDENSFCHQGEQLGIDISQTFGIGIKHIAEIVLLAEFN</sequence>
<dbReference type="Proteomes" id="UP000594014">
    <property type="component" value="Chromosome"/>
</dbReference>
<protein>
    <submittedName>
        <fullName evidence="1">Uncharacterized protein</fullName>
    </submittedName>
</protein>
<reference evidence="1" key="1">
    <citation type="submission" date="2019-08" db="EMBL/GenBank/DDBJ databases">
        <title>Genome sequence of Clostridiales bacterium MT110.</title>
        <authorList>
            <person name="Cao J."/>
        </authorList>
    </citation>
    <scope>NUCLEOTIDE SEQUENCE</scope>
    <source>
        <strain evidence="1">MT110</strain>
    </source>
</reference>